<comment type="caution">
    <text evidence="2">The sequence shown here is derived from an EMBL/GenBank/DDBJ whole genome shotgun (WGS) entry which is preliminary data.</text>
</comment>
<proteinExistence type="predicted"/>
<organism evidence="2 3">
    <name type="scientific">Asticcacaulis aquaticus</name>
    <dbReference type="NCBI Taxonomy" id="2984212"/>
    <lineage>
        <taxon>Bacteria</taxon>
        <taxon>Pseudomonadati</taxon>
        <taxon>Pseudomonadota</taxon>
        <taxon>Alphaproteobacteria</taxon>
        <taxon>Caulobacterales</taxon>
        <taxon>Caulobacteraceae</taxon>
        <taxon>Asticcacaulis</taxon>
    </lineage>
</organism>
<dbReference type="RefSeq" id="WP_272747744.1">
    <property type="nucleotide sequence ID" value="NZ_JAQQKX010000005.1"/>
</dbReference>
<gene>
    <name evidence="2" type="ORF">PQU92_08275</name>
</gene>
<dbReference type="InterPro" id="IPR007048">
    <property type="entry name" value="IraD/Gp25-like"/>
</dbReference>
<protein>
    <submittedName>
        <fullName evidence="2">GPW/gp25 family protein</fullName>
    </submittedName>
</protein>
<reference evidence="2 3" key="1">
    <citation type="submission" date="2023-01" db="EMBL/GenBank/DDBJ databases">
        <title>Novel species of the genus Asticcacaulis isolated from rivers.</title>
        <authorList>
            <person name="Lu H."/>
        </authorList>
    </citation>
    <scope>NUCLEOTIDE SEQUENCE [LARGE SCALE GENOMIC DNA]</scope>
    <source>
        <strain evidence="2 3">BYS171W</strain>
    </source>
</reference>
<evidence type="ECO:0000313" key="3">
    <source>
        <dbReference type="Proteomes" id="UP001214854"/>
    </source>
</evidence>
<dbReference type="Gene3D" id="3.10.450.40">
    <property type="match status" value="1"/>
</dbReference>
<accession>A0ABT5HTT2</accession>
<sequence length="112" mass="11953">MSGMNVITGKAITGLDHIRQSLVDILSTPVGSRIMQRDYGSYVPGLIDAPLNTALPMKLIAATATAIRRWEPRLKLIKVALFGNAAGRGGLSITAYRLDVPASDPVTIQIPL</sequence>
<evidence type="ECO:0000259" key="1">
    <source>
        <dbReference type="Pfam" id="PF04965"/>
    </source>
</evidence>
<dbReference type="SUPFAM" id="SSF160719">
    <property type="entry name" value="gpW/gp25-like"/>
    <property type="match status" value="1"/>
</dbReference>
<evidence type="ECO:0000313" key="2">
    <source>
        <dbReference type="EMBL" id="MDC7683270.1"/>
    </source>
</evidence>
<keyword evidence="3" id="KW-1185">Reference proteome</keyword>
<dbReference type="Pfam" id="PF04965">
    <property type="entry name" value="GPW_gp25"/>
    <property type="match status" value="1"/>
</dbReference>
<dbReference type="Proteomes" id="UP001214854">
    <property type="component" value="Unassembled WGS sequence"/>
</dbReference>
<dbReference type="EMBL" id="JAQQKX010000005">
    <property type="protein sequence ID" value="MDC7683270.1"/>
    <property type="molecule type" value="Genomic_DNA"/>
</dbReference>
<feature type="domain" description="IraD/Gp25-like" evidence="1">
    <location>
        <begin position="15"/>
        <end position="81"/>
    </location>
</feature>
<name>A0ABT5HTT2_9CAUL</name>